<dbReference type="AlphaFoldDB" id="A0A2T6A7P0"/>
<dbReference type="InterPro" id="IPR011010">
    <property type="entry name" value="DNA_brk_join_enz"/>
</dbReference>
<evidence type="ECO:0000259" key="6">
    <source>
        <dbReference type="PROSITE" id="PS51898"/>
    </source>
</evidence>
<feature type="domain" description="Core-binding (CB)" evidence="7">
    <location>
        <begin position="14"/>
        <end position="120"/>
    </location>
</feature>
<keyword evidence="3 5" id="KW-0238">DNA-binding</keyword>
<evidence type="ECO:0000259" key="7">
    <source>
        <dbReference type="PROSITE" id="PS51900"/>
    </source>
</evidence>
<proteinExistence type="inferred from homology"/>
<keyword evidence="4" id="KW-0233">DNA recombination</keyword>
<dbReference type="Pfam" id="PF00589">
    <property type="entry name" value="Phage_integrase"/>
    <property type="match status" value="1"/>
</dbReference>
<dbReference type="InterPro" id="IPR044068">
    <property type="entry name" value="CB"/>
</dbReference>
<evidence type="ECO:0000313" key="8">
    <source>
        <dbReference type="EMBL" id="PTX39806.1"/>
    </source>
</evidence>
<dbReference type="Gene3D" id="1.10.150.130">
    <property type="match status" value="1"/>
</dbReference>
<name>A0A2T6A7P0_9RHOB</name>
<dbReference type="PROSITE" id="PS51900">
    <property type="entry name" value="CB"/>
    <property type="match status" value="1"/>
</dbReference>
<dbReference type="PANTHER" id="PTHR30349">
    <property type="entry name" value="PHAGE INTEGRASE-RELATED"/>
    <property type="match status" value="1"/>
</dbReference>
<dbReference type="InterPro" id="IPR050090">
    <property type="entry name" value="Tyrosine_recombinase_XerCD"/>
</dbReference>
<accession>A0A2T6A7P0</accession>
<protein>
    <submittedName>
        <fullName evidence="8">Site-specific recombinase XerD</fullName>
    </submittedName>
</protein>
<dbReference type="PANTHER" id="PTHR30349:SF41">
    <property type="entry name" value="INTEGRASE_RECOMBINASE PROTEIN MJ0367-RELATED"/>
    <property type="match status" value="1"/>
</dbReference>
<organism evidence="8 9">
    <name type="scientific">Gemmobacter caeni</name>
    <dbReference type="NCBI Taxonomy" id="589035"/>
    <lineage>
        <taxon>Bacteria</taxon>
        <taxon>Pseudomonadati</taxon>
        <taxon>Pseudomonadota</taxon>
        <taxon>Alphaproteobacteria</taxon>
        <taxon>Rhodobacterales</taxon>
        <taxon>Paracoccaceae</taxon>
        <taxon>Gemmobacter</taxon>
    </lineage>
</organism>
<evidence type="ECO:0000313" key="9">
    <source>
        <dbReference type="Proteomes" id="UP000244224"/>
    </source>
</evidence>
<dbReference type="CDD" id="cd00397">
    <property type="entry name" value="DNA_BRE_C"/>
    <property type="match status" value="1"/>
</dbReference>
<evidence type="ECO:0000256" key="3">
    <source>
        <dbReference type="ARBA" id="ARBA00023125"/>
    </source>
</evidence>
<gene>
    <name evidence="8" type="ORF">C8N34_1365</name>
</gene>
<dbReference type="InterPro" id="IPR002104">
    <property type="entry name" value="Integrase_catalytic"/>
</dbReference>
<feature type="domain" description="Tyr recombinase" evidence="6">
    <location>
        <begin position="170"/>
        <end position="362"/>
    </location>
</feature>
<comment type="similarity">
    <text evidence="1">Belongs to the 'phage' integrase family.</text>
</comment>
<dbReference type="SUPFAM" id="SSF56349">
    <property type="entry name" value="DNA breaking-rejoining enzymes"/>
    <property type="match status" value="1"/>
</dbReference>
<dbReference type="EMBL" id="QBKP01000036">
    <property type="protein sequence ID" value="PTX39806.1"/>
    <property type="molecule type" value="Genomic_DNA"/>
</dbReference>
<evidence type="ECO:0000256" key="2">
    <source>
        <dbReference type="ARBA" id="ARBA00022908"/>
    </source>
</evidence>
<dbReference type="RefSeq" id="WP_199750750.1">
    <property type="nucleotide sequence ID" value="NZ_QBKP01000036.1"/>
</dbReference>
<dbReference type="GO" id="GO:0006310">
    <property type="term" value="P:DNA recombination"/>
    <property type="evidence" value="ECO:0007669"/>
    <property type="project" value="UniProtKB-KW"/>
</dbReference>
<dbReference type="Gene3D" id="1.10.443.10">
    <property type="entry name" value="Intergrase catalytic core"/>
    <property type="match status" value="1"/>
</dbReference>
<dbReference type="Pfam" id="PF02899">
    <property type="entry name" value="Phage_int_SAM_1"/>
    <property type="match status" value="1"/>
</dbReference>
<dbReference type="Proteomes" id="UP000244224">
    <property type="component" value="Unassembled WGS sequence"/>
</dbReference>
<evidence type="ECO:0000256" key="5">
    <source>
        <dbReference type="PROSITE-ProRule" id="PRU01248"/>
    </source>
</evidence>
<keyword evidence="9" id="KW-1185">Reference proteome</keyword>
<keyword evidence="2" id="KW-0229">DNA integration</keyword>
<dbReference type="InterPro" id="IPR004107">
    <property type="entry name" value="Integrase_SAM-like_N"/>
</dbReference>
<reference evidence="8 9" key="1">
    <citation type="submission" date="2018-04" db="EMBL/GenBank/DDBJ databases">
        <title>Genomic Encyclopedia of Archaeal and Bacterial Type Strains, Phase II (KMG-II): from individual species to whole genera.</title>
        <authorList>
            <person name="Goeker M."/>
        </authorList>
    </citation>
    <scope>NUCLEOTIDE SEQUENCE [LARGE SCALE GENOMIC DNA]</scope>
    <source>
        <strain evidence="8 9">DSM 21823</strain>
    </source>
</reference>
<dbReference type="GO" id="GO:0003677">
    <property type="term" value="F:DNA binding"/>
    <property type="evidence" value="ECO:0007669"/>
    <property type="project" value="UniProtKB-UniRule"/>
</dbReference>
<evidence type="ECO:0000256" key="1">
    <source>
        <dbReference type="ARBA" id="ARBA00008857"/>
    </source>
</evidence>
<dbReference type="PROSITE" id="PS51898">
    <property type="entry name" value="TYR_RECOMBINASE"/>
    <property type="match status" value="1"/>
</dbReference>
<evidence type="ECO:0000256" key="4">
    <source>
        <dbReference type="ARBA" id="ARBA00023172"/>
    </source>
</evidence>
<dbReference type="GO" id="GO:0015074">
    <property type="term" value="P:DNA integration"/>
    <property type="evidence" value="ECO:0007669"/>
    <property type="project" value="UniProtKB-KW"/>
</dbReference>
<dbReference type="InterPro" id="IPR010998">
    <property type="entry name" value="Integrase_recombinase_N"/>
</dbReference>
<comment type="caution">
    <text evidence="8">The sequence shown here is derived from an EMBL/GenBank/DDBJ whole genome shotgun (WGS) entry which is preliminary data.</text>
</comment>
<dbReference type="InterPro" id="IPR013762">
    <property type="entry name" value="Integrase-like_cat_sf"/>
</dbReference>
<sequence length="380" mass="42434">MVDAKLEGAGPDPSSFAATIAAFVTYLNGSGCSPNTARAYQHDLSHLLSFLDEQGWDWRALTPARAVDLLIHLRSKPSRRRGTGPYPSLAATDGERSARLSTATINRVLAAVSSFFEWARFTDRFAGPNPITRIHDRAAAHVAERHRPFLTGVTSQSALRSPVRLRQIHRLPRPMADEQVDALIAQLRTRRDLAIIRLMLDGGLRPGEVLGLHLADIAYGRRRVTVRVRFDHPRGVRSKSRSERVVDLHETATLQSVSGYVMTERPQDTDSPFLFLVGGSRPRRHEPLSYAALAKLFARACDRANIRKPWVTPHALRHTHATKMWEAGMRELTLQRRLGHASPEATRVYTRVSDPIVVAEYRRALGLPDEKVQDPAEGAK</sequence>